<evidence type="ECO:0000313" key="4">
    <source>
        <dbReference type="Proteomes" id="UP000248198"/>
    </source>
</evidence>
<dbReference type="InterPro" id="IPR054331">
    <property type="entry name" value="LiaF_TM"/>
</dbReference>
<feature type="transmembrane region" description="Helical" evidence="1">
    <location>
        <begin position="61"/>
        <end position="80"/>
    </location>
</feature>
<feature type="transmembrane region" description="Helical" evidence="1">
    <location>
        <begin position="86"/>
        <end position="102"/>
    </location>
</feature>
<gene>
    <name evidence="3" type="ORF">B0O44_107232</name>
</gene>
<reference evidence="3 4" key="1">
    <citation type="submission" date="2018-06" db="EMBL/GenBank/DDBJ databases">
        <title>Genomic Encyclopedia of Archaeal and Bacterial Type Strains, Phase II (KMG-II): from individual species to whole genera.</title>
        <authorList>
            <person name="Goeker M."/>
        </authorList>
    </citation>
    <scope>NUCLEOTIDE SEQUENCE [LARGE SCALE GENOMIC DNA]</scope>
    <source>
        <strain evidence="3 4">DSM 27372</strain>
    </source>
</reference>
<comment type="caution">
    <text evidence="3">The sequence shown here is derived from an EMBL/GenBank/DDBJ whole genome shotgun (WGS) entry which is preliminary data.</text>
</comment>
<keyword evidence="1" id="KW-0472">Membrane</keyword>
<accession>A0A318UGW1</accession>
<evidence type="ECO:0000256" key="1">
    <source>
        <dbReference type="SAM" id="Phobius"/>
    </source>
</evidence>
<name>A0A318UGW1_9SPHI</name>
<feature type="transmembrane region" description="Helical" evidence="1">
    <location>
        <begin position="34"/>
        <end position="54"/>
    </location>
</feature>
<keyword evidence="4" id="KW-1185">Reference proteome</keyword>
<dbReference type="RefSeq" id="WP_110833756.1">
    <property type="nucleotide sequence ID" value="NZ_QKLU01000007.1"/>
</dbReference>
<dbReference type="Proteomes" id="UP000248198">
    <property type="component" value="Unassembled WGS sequence"/>
</dbReference>
<dbReference type="EMBL" id="QKLU01000007">
    <property type="protein sequence ID" value="PYF71617.1"/>
    <property type="molecule type" value="Genomic_DNA"/>
</dbReference>
<evidence type="ECO:0000259" key="2">
    <source>
        <dbReference type="Pfam" id="PF22570"/>
    </source>
</evidence>
<feature type="domain" description="LiaF transmembrane" evidence="2">
    <location>
        <begin position="15"/>
        <end position="106"/>
    </location>
</feature>
<keyword evidence="1" id="KW-0812">Transmembrane</keyword>
<proteinExistence type="predicted"/>
<sequence length="121" mass="13458">METFNNNRTNRHFSIGIIFIIAGILFAAKSIGLIIPFWLLSWHSILLLIGLVIGYRKNFKAGGWIVLVLIGGIYTLQSILFVGMSSFAAAATLVGVGLYLIFKPSKDFRVCGFDPEKKENY</sequence>
<feature type="transmembrane region" description="Helical" evidence="1">
    <location>
        <begin position="12"/>
        <end position="28"/>
    </location>
</feature>
<protein>
    <recommendedName>
        <fullName evidence="2">LiaF transmembrane domain-containing protein</fullName>
    </recommendedName>
</protein>
<evidence type="ECO:0000313" key="3">
    <source>
        <dbReference type="EMBL" id="PYF71617.1"/>
    </source>
</evidence>
<dbReference type="OrthoDB" id="129627at2"/>
<organism evidence="3 4">
    <name type="scientific">Pedobacter nutrimenti</name>
    <dbReference type="NCBI Taxonomy" id="1241337"/>
    <lineage>
        <taxon>Bacteria</taxon>
        <taxon>Pseudomonadati</taxon>
        <taxon>Bacteroidota</taxon>
        <taxon>Sphingobacteriia</taxon>
        <taxon>Sphingobacteriales</taxon>
        <taxon>Sphingobacteriaceae</taxon>
        <taxon>Pedobacter</taxon>
    </lineage>
</organism>
<dbReference type="AlphaFoldDB" id="A0A318UGW1"/>
<keyword evidence="1" id="KW-1133">Transmembrane helix</keyword>
<dbReference type="Pfam" id="PF22570">
    <property type="entry name" value="LiaF-TM"/>
    <property type="match status" value="1"/>
</dbReference>